<dbReference type="GO" id="GO:0016705">
    <property type="term" value="F:oxidoreductase activity, acting on paired donors, with incorporation or reduction of molecular oxygen"/>
    <property type="evidence" value="ECO:0007669"/>
    <property type="project" value="InterPro"/>
</dbReference>
<reference evidence="2 3" key="1">
    <citation type="submission" date="2009-02" db="EMBL/GenBank/DDBJ databases">
        <title>Annotation of Streptomyces hygroscopicus strain ATCC 53653.</title>
        <authorList>
            <consortium name="The Broad Institute Genome Sequencing Platform"/>
            <consortium name="Broad Institute Microbial Sequencing Center"/>
            <person name="Fischbach M."/>
            <person name="Godfrey P."/>
            <person name="Ward D."/>
            <person name="Young S."/>
            <person name="Zeng Q."/>
            <person name="Koehrsen M."/>
            <person name="Alvarado L."/>
            <person name="Berlin A.M."/>
            <person name="Bochicchio J."/>
            <person name="Borenstein D."/>
            <person name="Chapman S.B."/>
            <person name="Chen Z."/>
            <person name="Engels R."/>
            <person name="Freedman E."/>
            <person name="Gellesch M."/>
            <person name="Goldberg J."/>
            <person name="Griggs A."/>
            <person name="Gujja S."/>
            <person name="Heilman E.R."/>
            <person name="Heiman D.I."/>
            <person name="Hepburn T.A."/>
            <person name="Howarth C."/>
            <person name="Jen D."/>
            <person name="Larson L."/>
            <person name="Lewis B."/>
            <person name="Mehta T."/>
            <person name="Park D."/>
            <person name="Pearson M."/>
            <person name="Richards J."/>
            <person name="Roberts A."/>
            <person name="Saif S."/>
            <person name="Shea T.D."/>
            <person name="Shenoy N."/>
            <person name="Sisk P."/>
            <person name="Stolte C."/>
            <person name="Sykes S.N."/>
            <person name="Thomson T."/>
            <person name="Walk T."/>
            <person name="White J."/>
            <person name="Yandava C."/>
            <person name="Straight P."/>
            <person name="Clardy J."/>
            <person name="Hung D."/>
            <person name="Kolter R."/>
            <person name="Mekalanos J."/>
            <person name="Walker S."/>
            <person name="Walsh C.T."/>
            <person name="Wieland-Brown L.C."/>
            <person name="Haas B."/>
            <person name="Nusbaum C."/>
            <person name="Birren B."/>
        </authorList>
    </citation>
    <scope>NUCLEOTIDE SEQUENCE [LARGE SCALE GENOMIC DNA]</scope>
    <source>
        <strain evidence="2 3">ATCC 53653</strain>
    </source>
</reference>
<evidence type="ECO:0000313" key="2">
    <source>
        <dbReference type="EMBL" id="EFL24312.1"/>
    </source>
</evidence>
<protein>
    <recommendedName>
        <fullName evidence="4">Luciferase-like domain-containing protein</fullName>
    </recommendedName>
</protein>
<dbReference type="InterPro" id="IPR036661">
    <property type="entry name" value="Luciferase-like_sf"/>
</dbReference>
<sequence>MRIGLLLNAFGTHLDTVADEAREAVRTGLTTGWLAEQGGWDALTTAAAIGPQVPGLAWGTSVVPTYRSWGLSRGESAQPHAPNGLGRTGPRRTQPRGSDTHPVRGPSPGGRLPHDLAICARPEATGRPRTITPVERGPRTLAPYPASQIARSP</sequence>
<accession>D9WU77</accession>
<dbReference type="SUPFAM" id="SSF51679">
    <property type="entry name" value="Bacterial luciferase-like"/>
    <property type="match status" value="1"/>
</dbReference>
<feature type="region of interest" description="Disordered" evidence="1">
    <location>
        <begin position="72"/>
        <end position="153"/>
    </location>
</feature>
<dbReference type="Proteomes" id="UP000003963">
    <property type="component" value="Unassembled WGS sequence"/>
</dbReference>
<name>D9WU77_9ACTN</name>
<evidence type="ECO:0000256" key="1">
    <source>
        <dbReference type="SAM" id="MobiDB-lite"/>
    </source>
</evidence>
<evidence type="ECO:0000313" key="3">
    <source>
        <dbReference type="Proteomes" id="UP000003963"/>
    </source>
</evidence>
<dbReference type="STRING" id="457427.SSOG_04026"/>
<proteinExistence type="predicted"/>
<organism evidence="2 3">
    <name type="scientific">Streptomyces himastatinicus ATCC 53653</name>
    <dbReference type="NCBI Taxonomy" id="457427"/>
    <lineage>
        <taxon>Bacteria</taxon>
        <taxon>Bacillati</taxon>
        <taxon>Actinomycetota</taxon>
        <taxon>Actinomycetes</taxon>
        <taxon>Kitasatosporales</taxon>
        <taxon>Streptomycetaceae</taxon>
        <taxon>Streptomyces</taxon>
        <taxon>Streptomyces violaceusniger group</taxon>
    </lineage>
</organism>
<keyword evidence="3" id="KW-1185">Reference proteome</keyword>
<gene>
    <name evidence="2" type="ORF">SSOG_04026</name>
</gene>
<dbReference type="AlphaFoldDB" id="D9WU77"/>
<evidence type="ECO:0008006" key="4">
    <source>
        <dbReference type="Google" id="ProtNLM"/>
    </source>
</evidence>
<dbReference type="HOGENOM" id="CLU_1712260_0_0_11"/>
<dbReference type="EMBL" id="GG657754">
    <property type="protein sequence ID" value="EFL24312.1"/>
    <property type="molecule type" value="Genomic_DNA"/>
</dbReference>